<dbReference type="Gene3D" id="3.10.50.30">
    <property type="entry name" value="Transcription elongation factor, GreA/GreB, C-terminal domain"/>
    <property type="match status" value="1"/>
</dbReference>
<evidence type="ECO:0000256" key="4">
    <source>
        <dbReference type="SAM" id="Coils"/>
    </source>
</evidence>
<dbReference type="InterPro" id="IPR036953">
    <property type="entry name" value="GreA/GreB_C_sf"/>
</dbReference>
<dbReference type="SUPFAM" id="SSF46557">
    <property type="entry name" value="GreA transcript cleavage protein, N-terminal domain"/>
    <property type="match status" value="1"/>
</dbReference>
<evidence type="ECO:0000256" key="2">
    <source>
        <dbReference type="ARBA" id="ARBA00023015"/>
    </source>
</evidence>
<feature type="domain" description="Transcription elongation factor GreA/GreB N-terminal" evidence="6">
    <location>
        <begin position="5"/>
        <end position="73"/>
    </location>
</feature>
<dbReference type="GO" id="GO:0032784">
    <property type="term" value="P:regulation of DNA-templated transcription elongation"/>
    <property type="evidence" value="ECO:0007669"/>
    <property type="project" value="InterPro"/>
</dbReference>
<name>A0A2M7ATA1_9BACT</name>
<evidence type="ECO:0000259" key="5">
    <source>
        <dbReference type="Pfam" id="PF01272"/>
    </source>
</evidence>
<dbReference type="GO" id="GO:0003746">
    <property type="term" value="F:translation elongation factor activity"/>
    <property type="evidence" value="ECO:0007669"/>
    <property type="project" value="UniProtKB-KW"/>
</dbReference>
<reference evidence="8" key="1">
    <citation type="submission" date="2017-09" db="EMBL/GenBank/DDBJ databases">
        <title>Depth-based differentiation of microbial function through sediment-hosted aquifers and enrichment of novel symbionts in the deep terrestrial subsurface.</title>
        <authorList>
            <person name="Probst A.J."/>
            <person name="Ladd B."/>
            <person name="Jarett J.K."/>
            <person name="Geller-Mcgrath D.E."/>
            <person name="Sieber C.M.K."/>
            <person name="Emerson J.B."/>
            <person name="Anantharaman K."/>
            <person name="Thomas B.C."/>
            <person name="Malmstrom R."/>
            <person name="Stieglmeier M."/>
            <person name="Klingl A."/>
            <person name="Woyke T."/>
            <person name="Ryan C.M."/>
            <person name="Banfield J.F."/>
        </authorList>
    </citation>
    <scope>NUCLEOTIDE SEQUENCE [LARGE SCALE GENOMIC DNA]</scope>
</reference>
<dbReference type="GO" id="GO:0070063">
    <property type="term" value="F:RNA polymerase binding"/>
    <property type="evidence" value="ECO:0007669"/>
    <property type="project" value="InterPro"/>
</dbReference>
<comment type="caution">
    <text evidence="7">The sequence shown here is derived from an EMBL/GenBank/DDBJ whole genome shotgun (WGS) entry which is preliminary data.</text>
</comment>
<evidence type="ECO:0000313" key="8">
    <source>
        <dbReference type="Proteomes" id="UP000231407"/>
    </source>
</evidence>
<dbReference type="SUPFAM" id="SSF54534">
    <property type="entry name" value="FKBP-like"/>
    <property type="match status" value="1"/>
</dbReference>
<evidence type="ECO:0000259" key="6">
    <source>
        <dbReference type="Pfam" id="PF03449"/>
    </source>
</evidence>
<gene>
    <name evidence="7" type="ORF">COS78_00095</name>
</gene>
<accession>A0A2M7ATA1</accession>
<dbReference type="Proteomes" id="UP000231407">
    <property type="component" value="Unassembled WGS sequence"/>
</dbReference>
<evidence type="ECO:0000313" key="7">
    <source>
        <dbReference type="EMBL" id="PIU73837.1"/>
    </source>
</evidence>
<sequence>MTKQQLTKEGYQKLQQELTDLRVKADHLIGQVEEVAQPDESGEDSLVSQLKAELEVVNSKISSLEDALENAEIINGHFSKTTVGVGSKVKIRVSGKAEKTFHVVSEFEADPSANKISDQSPLGKALIGKRVNDNFEIEAPVGKLTYKVVSIN</sequence>
<dbReference type="InterPro" id="IPR036805">
    <property type="entry name" value="Tscrpt_elong_fac_GreA/B_N_sf"/>
</dbReference>
<keyword evidence="3" id="KW-0804">Transcription</keyword>
<evidence type="ECO:0000256" key="3">
    <source>
        <dbReference type="ARBA" id="ARBA00023163"/>
    </source>
</evidence>
<proteinExistence type="inferred from homology"/>
<protein>
    <submittedName>
        <fullName evidence="7">Transcription elongation factor GreA</fullName>
    </submittedName>
</protein>
<dbReference type="Pfam" id="PF01272">
    <property type="entry name" value="GreA_GreB"/>
    <property type="match status" value="1"/>
</dbReference>
<dbReference type="InterPro" id="IPR018151">
    <property type="entry name" value="TF_GreA/GreB_CS"/>
</dbReference>
<dbReference type="InterPro" id="IPR023459">
    <property type="entry name" value="Tscrpt_elong_fac_GreA/B_fam"/>
</dbReference>
<keyword evidence="4" id="KW-0175">Coiled coil</keyword>
<keyword evidence="7" id="KW-0648">Protein biosynthesis</keyword>
<feature type="domain" description="Transcription elongation factor GreA/GreB C-terminal" evidence="5">
    <location>
        <begin position="80"/>
        <end position="152"/>
    </location>
</feature>
<dbReference type="PIRSF" id="PIRSF006092">
    <property type="entry name" value="GreA_GreB"/>
    <property type="match status" value="1"/>
</dbReference>
<dbReference type="GO" id="GO:0006354">
    <property type="term" value="P:DNA-templated transcription elongation"/>
    <property type="evidence" value="ECO:0007669"/>
    <property type="project" value="TreeGrafter"/>
</dbReference>
<dbReference type="PANTHER" id="PTHR30437:SF4">
    <property type="entry name" value="TRANSCRIPTION ELONGATION FACTOR GREA"/>
    <property type="match status" value="1"/>
</dbReference>
<evidence type="ECO:0000256" key="1">
    <source>
        <dbReference type="ARBA" id="ARBA00008213"/>
    </source>
</evidence>
<dbReference type="EMBL" id="PEWA01000002">
    <property type="protein sequence ID" value="PIU73837.1"/>
    <property type="molecule type" value="Genomic_DNA"/>
</dbReference>
<feature type="coiled-coil region" evidence="4">
    <location>
        <begin position="11"/>
        <end position="74"/>
    </location>
</feature>
<dbReference type="Pfam" id="PF03449">
    <property type="entry name" value="GreA_GreB_N"/>
    <property type="match status" value="1"/>
</dbReference>
<organism evidence="7 8">
    <name type="scientific">Candidatus Shapirobacteria bacterium CG06_land_8_20_14_3_00_40_12</name>
    <dbReference type="NCBI Taxonomy" id="1974881"/>
    <lineage>
        <taxon>Bacteria</taxon>
        <taxon>Candidatus Shapironibacteriota</taxon>
    </lineage>
</organism>
<dbReference type="GO" id="GO:0003677">
    <property type="term" value="F:DNA binding"/>
    <property type="evidence" value="ECO:0007669"/>
    <property type="project" value="InterPro"/>
</dbReference>
<dbReference type="AlphaFoldDB" id="A0A2M7ATA1"/>
<comment type="similarity">
    <text evidence="1">Belongs to the GreA/GreB family.</text>
</comment>
<keyword evidence="2" id="KW-0805">Transcription regulation</keyword>
<dbReference type="Gene3D" id="1.10.287.180">
    <property type="entry name" value="Transcription elongation factor, GreA/GreB, N-terminal domain"/>
    <property type="match status" value="1"/>
</dbReference>
<keyword evidence="7" id="KW-0251">Elongation factor</keyword>
<dbReference type="PROSITE" id="PS00830">
    <property type="entry name" value="GREAB_2"/>
    <property type="match status" value="1"/>
</dbReference>
<dbReference type="PANTHER" id="PTHR30437">
    <property type="entry name" value="TRANSCRIPTION ELONGATION FACTOR GREA"/>
    <property type="match status" value="1"/>
</dbReference>
<dbReference type="InterPro" id="IPR001437">
    <property type="entry name" value="Tscrpt_elong_fac_GreA/B_C"/>
</dbReference>
<dbReference type="InterPro" id="IPR022691">
    <property type="entry name" value="Tscrpt_elong_fac_GreA/B_N"/>
</dbReference>